<evidence type="ECO:0000313" key="3">
    <source>
        <dbReference type="Proteomes" id="UP000234681"/>
    </source>
</evidence>
<proteinExistence type="predicted"/>
<accession>A6HS61</accession>
<dbReference type="EMBL" id="CH473950">
    <property type="protein sequence ID" value="EDM16011.1"/>
    <property type="molecule type" value="Genomic_DNA"/>
</dbReference>
<sequence length="38" mass="4212">MGSSRPQSPKTGLPIGKEHRDPSSYKVKTSEQPTEEKL</sequence>
<dbReference type="Proteomes" id="UP000234681">
    <property type="component" value="Chromosome 7"/>
</dbReference>
<evidence type="ECO:0000256" key="1">
    <source>
        <dbReference type="SAM" id="MobiDB-lite"/>
    </source>
</evidence>
<protein>
    <submittedName>
        <fullName evidence="2">RCG59926, isoform CRA_b</fullName>
    </submittedName>
</protein>
<feature type="region of interest" description="Disordered" evidence="1">
    <location>
        <begin position="1"/>
        <end position="38"/>
    </location>
</feature>
<organism evidence="2 3">
    <name type="scientific">Rattus norvegicus</name>
    <name type="common">Rat</name>
    <dbReference type="NCBI Taxonomy" id="10116"/>
    <lineage>
        <taxon>Eukaryota</taxon>
        <taxon>Metazoa</taxon>
        <taxon>Chordata</taxon>
        <taxon>Craniata</taxon>
        <taxon>Vertebrata</taxon>
        <taxon>Euteleostomi</taxon>
        <taxon>Mammalia</taxon>
        <taxon>Eutheria</taxon>
        <taxon>Euarchontoglires</taxon>
        <taxon>Glires</taxon>
        <taxon>Rodentia</taxon>
        <taxon>Myomorpha</taxon>
        <taxon>Muroidea</taxon>
        <taxon>Muridae</taxon>
        <taxon>Murinae</taxon>
        <taxon>Rattus</taxon>
    </lineage>
</organism>
<gene>
    <name evidence="2" type="ORF">rCG_59926</name>
</gene>
<feature type="compositionally biased region" description="Polar residues" evidence="1">
    <location>
        <begin position="1"/>
        <end position="10"/>
    </location>
</feature>
<evidence type="ECO:0000313" key="2">
    <source>
        <dbReference type="EMBL" id="EDM16011.1"/>
    </source>
</evidence>
<name>A6HS61_RAT</name>
<reference evidence="2 3" key="1">
    <citation type="submission" date="2005-09" db="EMBL/GenBank/DDBJ databases">
        <authorList>
            <person name="Mural R.J."/>
            <person name="Li P.W."/>
            <person name="Adams M.D."/>
            <person name="Amanatides P.G."/>
            <person name="Baden-Tillson H."/>
            <person name="Barnstead M."/>
            <person name="Chin S.H."/>
            <person name="Dew I."/>
            <person name="Evans C.A."/>
            <person name="Ferriera S."/>
            <person name="Flanigan M."/>
            <person name="Fosler C."/>
            <person name="Glodek A."/>
            <person name="Gu Z."/>
            <person name="Holt R.A."/>
            <person name="Jennings D."/>
            <person name="Kraft C.L."/>
            <person name="Lu F."/>
            <person name="Nguyen T."/>
            <person name="Nusskern D.R."/>
            <person name="Pfannkoch C.M."/>
            <person name="Sitter C."/>
            <person name="Sutton G.G."/>
            <person name="Venter J.C."/>
            <person name="Wang Z."/>
            <person name="Woodage T."/>
            <person name="Zheng X.H."/>
            <person name="Zhong F."/>
        </authorList>
    </citation>
    <scope>NUCLEOTIDE SEQUENCE [LARGE SCALE GENOMIC DNA]</scope>
    <source>
        <strain>BN</strain>
        <strain evidence="3">Sprague-Dawley</strain>
    </source>
</reference>
<dbReference type="AlphaFoldDB" id="A6HS61"/>